<keyword evidence="6 7" id="KW-0961">Cell wall biogenesis/degradation</keyword>
<evidence type="ECO:0000256" key="2">
    <source>
        <dbReference type="ARBA" id="ARBA00013090"/>
    </source>
</evidence>
<keyword evidence="4 7" id="KW-0573">Peptidoglycan synthesis</keyword>
<dbReference type="EC" id="5.1.1.3" evidence="2 7"/>
<dbReference type="Pfam" id="PF01177">
    <property type="entry name" value="Asp_Glu_race"/>
    <property type="match status" value="1"/>
</dbReference>
<dbReference type="InterPro" id="IPR033134">
    <property type="entry name" value="Asp/Glu_racemase_AS_2"/>
</dbReference>
<proteinExistence type="inferred from homology"/>
<dbReference type="NCBIfam" id="TIGR00067">
    <property type="entry name" value="glut_race"/>
    <property type="match status" value="1"/>
</dbReference>
<comment type="similarity">
    <text evidence="7">Belongs to the aspartate/glutamate racemases family.</text>
</comment>
<gene>
    <name evidence="7" type="primary">murI</name>
    <name evidence="8" type="ORF">SAMN04488579_12513</name>
</gene>
<name>A0A1H3IXM5_EUBBA</name>
<evidence type="ECO:0000256" key="6">
    <source>
        <dbReference type="ARBA" id="ARBA00023316"/>
    </source>
</evidence>
<dbReference type="AlphaFoldDB" id="A0A1H3IXM5"/>
<evidence type="ECO:0000256" key="1">
    <source>
        <dbReference type="ARBA" id="ARBA00001602"/>
    </source>
</evidence>
<dbReference type="SUPFAM" id="SSF53681">
    <property type="entry name" value="Aspartate/glutamate racemase"/>
    <property type="match status" value="2"/>
</dbReference>
<keyword evidence="5 7" id="KW-0413">Isomerase</keyword>
<feature type="binding site" evidence="7">
    <location>
        <begin position="43"/>
        <end position="44"/>
    </location>
    <ligand>
        <name>substrate</name>
    </ligand>
</feature>
<accession>A0A1H3IXM5</accession>
<dbReference type="InterPro" id="IPR001920">
    <property type="entry name" value="Asp/Glu_race"/>
</dbReference>
<comment type="function">
    <text evidence="7">Provides the (R)-glutamate required for cell wall biosynthesis.</text>
</comment>
<evidence type="ECO:0000313" key="9">
    <source>
        <dbReference type="Proteomes" id="UP000199652"/>
    </source>
</evidence>
<dbReference type="GO" id="GO:0008881">
    <property type="term" value="F:glutamate racemase activity"/>
    <property type="evidence" value="ECO:0007669"/>
    <property type="project" value="UniProtKB-UniRule"/>
</dbReference>
<comment type="catalytic activity">
    <reaction evidence="1 7">
        <text>L-glutamate = D-glutamate</text>
        <dbReference type="Rhea" id="RHEA:12813"/>
        <dbReference type="ChEBI" id="CHEBI:29985"/>
        <dbReference type="ChEBI" id="CHEBI:29986"/>
        <dbReference type="EC" id="5.1.1.3"/>
    </reaction>
</comment>
<dbReference type="GO" id="GO:0008360">
    <property type="term" value="P:regulation of cell shape"/>
    <property type="evidence" value="ECO:0007669"/>
    <property type="project" value="UniProtKB-KW"/>
</dbReference>
<dbReference type="HAMAP" id="MF_00258">
    <property type="entry name" value="Glu_racemase"/>
    <property type="match status" value="1"/>
</dbReference>
<evidence type="ECO:0000313" key="8">
    <source>
        <dbReference type="EMBL" id="SDY31654.1"/>
    </source>
</evidence>
<dbReference type="InterPro" id="IPR004391">
    <property type="entry name" value="Glu_race"/>
</dbReference>
<evidence type="ECO:0000256" key="7">
    <source>
        <dbReference type="HAMAP-Rule" id="MF_00258"/>
    </source>
</evidence>
<keyword evidence="3 7" id="KW-0133">Cell shape</keyword>
<dbReference type="GO" id="GO:0009252">
    <property type="term" value="P:peptidoglycan biosynthetic process"/>
    <property type="evidence" value="ECO:0007669"/>
    <property type="project" value="UniProtKB-UniRule"/>
</dbReference>
<dbReference type="OrthoDB" id="9801055at2"/>
<dbReference type="Gene3D" id="3.40.50.1860">
    <property type="match status" value="2"/>
</dbReference>
<evidence type="ECO:0000256" key="4">
    <source>
        <dbReference type="ARBA" id="ARBA00022984"/>
    </source>
</evidence>
<dbReference type="PROSITE" id="PS00924">
    <property type="entry name" value="ASP_GLU_RACEMASE_2"/>
    <property type="match status" value="1"/>
</dbReference>
<feature type="active site" description="Proton donor/acceptor" evidence="7">
    <location>
        <position position="74"/>
    </location>
</feature>
<reference evidence="9" key="1">
    <citation type="submission" date="2016-10" db="EMBL/GenBank/DDBJ databases">
        <authorList>
            <person name="Varghese N."/>
            <person name="Submissions S."/>
        </authorList>
    </citation>
    <scope>NUCLEOTIDE SEQUENCE [LARGE SCALE GENOMIC DNA]</scope>
    <source>
        <strain evidence="9">VPI 5359</strain>
    </source>
</reference>
<dbReference type="GO" id="GO:0071555">
    <property type="term" value="P:cell wall organization"/>
    <property type="evidence" value="ECO:0007669"/>
    <property type="project" value="UniProtKB-KW"/>
</dbReference>
<dbReference type="Proteomes" id="UP000199652">
    <property type="component" value="Unassembled WGS sequence"/>
</dbReference>
<dbReference type="RefSeq" id="WP_090246784.1">
    <property type="nucleotide sequence ID" value="NZ_FNOU01000025.1"/>
</dbReference>
<organism evidence="8 9">
    <name type="scientific">Eubacterium barkeri</name>
    <name type="common">Clostridium barkeri</name>
    <dbReference type="NCBI Taxonomy" id="1528"/>
    <lineage>
        <taxon>Bacteria</taxon>
        <taxon>Bacillati</taxon>
        <taxon>Bacillota</taxon>
        <taxon>Clostridia</taxon>
        <taxon>Eubacteriales</taxon>
        <taxon>Eubacteriaceae</taxon>
        <taxon>Eubacterium</taxon>
    </lineage>
</organism>
<comment type="pathway">
    <text evidence="7">Cell wall biogenesis; peptidoglycan biosynthesis.</text>
</comment>
<feature type="binding site" evidence="7">
    <location>
        <begin position="75"/>
        <end position="76"/>
    </location>
    <ligand>
        <name>substrate</name>
    </ligand>
</feature>
<evidence type="ECO:0000256" key="3">
    <source>
        <dbReference type="ARBA" id="ARBA00022960"/>
    </source>
</evidence>
<feature type="active site" description="Proton donor/acceptor" evidence="7">
    <location>
        <position position="183"/>
    </location>
</feature>
<feature type="binding site" evidence="7">
    <location>
        <begin position="11"/>
        <end position="12"/>
    </location>
    <ligand>
        <name>substrate</name>
    </ligand>
</feature>
<keyword evidence="9" id="KW-1185">Reference proteome</keyword>
<evidence type="ECO:0000256" key="5">
    <source>
        <dbReference type="ARBA" id="ARBA00023235"/>
    </source>
</evidence>
<dbReference type="EMBL" id="FNOU01000025">
    <property type="protein sequence ID" value="SDY31654.1"/>
    <property type="molecule type" value="Genomic_DNA"/>
</dbReference>
<dbReference type="InterPro" id="IPR015942">
    <property type="entry name" value="Asp/Glu/hydantoin_racemase"/>
</dbReference>
<sequence>MTNQSPIGLIDSGIGGFTVLRELQQRLPGENLIYLGDSLRMPYGELDNAAIIEYANSDIRFLEERGVKAILLACNTISSLMEQLTANVPLFSIVEAGCLATMETCKTGEVGLIATRATVNNGAYPRVLRQLTDQVVFVQQGTKTLASVINNYPEEIELLRTHIHLAIDPLIEERDIHVLLLGCTHFPIVRETIEELYPQFTIINPAIKEIDILREKLTAQDAFSGMDDGGKTEIYTTGTQADYEIFCDMVDYLDIRCHSLNQAVLDIDKA</sequence>
<dbReference type="UniPathway" id="UPA00219"/>
<protein>
    <recommendedName>
        <fullName evidence="2 7">Glutamate racemase</fullName>
        <ecNumber evidence="2 7">5.1.1.3</ecNumber>
    </recommendedName>
</protein>
<dbReference type="STRING" id="1528.SAMN04488579_12513"/>
<dbReference type="PANTHER" id="PTHR21198">
    <property type="entry name" value="GLUTAMATE RACEMASE"/>
    <property type="match status" value="1"/>
</dbReference>
<dbReference type="PANTHER" id="PTHR21198:SF3">
    <property type="entry name" value="GLUTAMATE RACEMASE"/>
    <property type="match status" value="1"/>
</dbReference>
<feature type="binding site" evidence="7">
    <location>
        <begin position="184"/>
        <end position="185"/>
    </location>
    <ligand>
        <name>substrate</name>
    </ligand>
</feature>